<dbReference type="InterPro" id="IPR025943">
    <property type="entry name" value="Sigma_54_int_dom_ATP-bd_2"/>
</dbReference>
<dbReference type="InterPro" id="IPR058031">
    <property type="entry name" value="AAA_lid_NorR"/>
</dbReference>
<evidence type="ECO:0000313" key="8">
    <source>
        <dbReference type="Proteomes" id="UP000254875"/>
    </source>
</evidence>
<evidence type="ECO:0000259" key="6">
    <source>
        <dbReference type="PROSITE" id="PS50045"/>
    </source>
</evidence>
<dbReference type="Proteomes" id="UP000254875">
    <property type="component" value="Unassembled WGS sequence"/>
</dbReference>
<dbReference type="GO" id="GO:0043565">
    <property type="term" value="F:sequence-specific DNA binding"/>
    <property type="evidence" value="ECO:0007669"/>
    <property type="project" value="InterPro"/>
</dbReference>
<feature type="domain" description="Sigma-54 factor interaction" evidence="6">
    <location>
        <begin position="338"/>
        <end position="568"/>
    </location>
</feature>
<name>A0A370N3U9_9BURK</name>
<dbReference type="OrthoDB" id="9761705at2"/>
<comment type="caution">
    <text evidence="7">The sequence shown here is derived from an EMBL/GenBank/DDBJ whole genome shotgun (WGS) entry which is preliminary data.</text>
</comment>
<dbReference type="Pfam" id="PF25601">
    <property type="entry name" value="AAA_lid_14"/>
    <property type="match status" value="1"/>
</dbReference>
<dbReference type="Gene3D" id="1.10.8.60">
    <property type="match status" value="1"/>
</dbReference>
<dbReference type="CDD" id="cd00009">
    <property type="entry name" value="AAA"/>
    <property type="match status" value="1"/>
</dbReference>
<dbReference type="AlphaFoldDB" id="A0A370N3U9"/>
<dbReference type="PANTHER" id="PTHR32071:SF77">
    <property type="entry name" value="TRANSCRIPTIONAL REGULATORY PROTEIN"/>
    <property type="match status" value="1"/>
</dbReference>
<accession>A0A370N3U9</accession>
<evidence type="ECO:0000256" key="4">
    <source>
        <dbReference type="ARBA" id="ARBA00023125"/>
    </source>
</evidence>
<evidence type="ECO:0000256" key="5">
    <source>
        <dbReference type="ARBA" id="ARBA00023163"/>
    </source>
</evidence>
<dbReference type="SUPFAM" id="SSF52540">
    <property type="entry name" value="P-loop containing nucleoside triphosphate hydrolases"/>
    <property type="match status" value="1"/>
</dbReference>
<dbReference type="PROSITE" id="PS00676">
    <property type="entry name" value="SIGMA54_INTERACT_2"/>
    <property type="match status" value="1"/>
</dbReference>
<dbReference type="InterPro" id="IPR025662">
    <property type="entry name" value="Sigma_54_int_dom_ATP-bd_1"/>
</dbReference>
<dbReference type="InterPro" id="IPR003018">
    <property type="entry name" value="GAF"/>
</dbReference>
<protein>
    <submittedName>
        <fullName evidence="7">Sigma-54-dependent Fis family transcriptional regulator</fullName>
    </submittedName>
</protein>
<dbReference type="InterPro" id="IPR009057">
    <property type="entry name" value="Homeodomain-like_sf"/>
</dbReference>
<dbReference type="GO" id="GO:0006355">
    <property type="term" value="P:regulation of DNA-templated transcription"/>
    <property type="evidence" value="ECO:0007669"/>
    <property type="project" value="InterPro"/>
</dbReference>
<dbReference type="SMART" id="SM00382">
    <property type="entry name" value="AAA"/>
    <property type="match status" value="1"/>
</dbReference>
<dbReference type="Gene3D" id="3.30.450.40">
    <property type="match status" value="1"/>
</dbReference>
<reference evidence="8" key="1">
    <citation type="submission" date="2018-05" db="EMBL/GenBank/DDBJ databases">
        <authorList>
            <person name="Feng T."/>
        </authorList>
    </citation>
    <scope>NUCLEOTIDE SEQUENCE [LARGE SCALE GENOMIC DNA]</scope>
    <source>
        <strain evidence="8">S27</strain>
    </source>
</reference>
<evidence type="ECO:0000256" key="2">
    <source>
        <dbReference type="ARBA" id="ARBA00022840"/>
    </source>
</evidence>
<dbReference type="FunFam" id="3.40.50.300:FF:000006">
    <property type="entry name" value="DNA-binding transcriptional regulator NtrC"/>
    <property type="match status" value="1"/>
</dbReference>
<dbReference type="Pfam" id="PF00158">
    <property type="entry name" value="Sigma54_activat"/>
    <property type="match status" value="1"/>
</dbReference>
<keyword evidence="2" id="KW-0067">ATP-binding</keyword>
<keyword evidence="3" id="KW-0805">Transcription regulation</keyword>
<dbReference type="EMBL" id="QHKS01000016">
    <property type="protein sequence ID" value="RDK00271.1"/>
    <property type="molecule type" value="Genomic_DNA"/>
</dbReference>
<dbReference type="PROSITE" id="PS50045">
    <property type="entry name" value="SIGMA54_INTERACT_4"/>
    <property type="match status" value="1"/>
</dbReference>
<keyword evidence="4" id="KW-0238">DNA-binding</keyword>
<dbReference type="PANTHER" id="PTHR32071">
    <property type="entry name" value="TRANSCRIPTIONAL REGULATORY PROTEIN"/>
    <property type="match status" value="1"/>
</dbReference>
<dbReference type="InterPro" id="IPR002197">
    <property type="entry name" value="HTH_Fis"/>
</dbReference>
<dbReference type="Gene3D" id="3.40.50.300">
    <property type="entry name" value="P-loop containing nucleotide triphosphate hydrolases"/>
    <property type="match status" value="1"/>
</dbReference>
<dbReference type="Pfam" id="PF01590">
    <property type="entry name" value="GAF"/>
    <property type="match status" value="1"/>
</dbReference>
<evidence type="ECO:0000256" key="3">
    <source>
        <dbReference type="ARBA" id="ARBA00023015"/>
    </source>
</evidence>
<evidence type="ECO:0000313" key="7">
    <source>
        <dbReference type="EMBL" id="RDK00271.1"/>
    </source>
</evidence>
<dbReference type="InterPro" id="IPR002078">
    <property type="entry name" value="Sigma_54_int"/>
</dbReference>
<gene>
    <name evidence="7" type="ORF">DLM46_23390</name>
</gene>
<keyword evidence="1" id="KW-0547">Nucleotide-binding</keyword>
<dbReference type="RefSeq" id="WP_115104323.1">
    <property type="nucleotide sequence ID" value="NZ_QHKS01000016.1"/>
</dbReference>
<keyword evidence="8" id="KW-1185">Reference proteome</keyword>
<dbReference type="InterPro" id="IPR003593">
    <property type="entry name" value="AAA+_ATPase"/>
</dbReference>
<dbReference type="PROSITE" id="PS00675">
    <property type="entry name" value="SIGMA54_INTERACT_1"/>
    <property type="match status" value="1"/>
</dbReference>
<dbReference type="InterPro" id="IPR029016">
    <property type="entry name" value="GAF-like_dom_sf"/>
</dbReference>
<dbReference type="InterPro" id="IPR027417">
    <property type="entry name" value="P-loop_NTPase"/>
</dbReference>
<evidence type="ECO:0000256" key="1">
    <source>
        <dbReference type="ARBA" id="ARBA00022741"/>
    </source>
</evidence>
<dbReference type="SUPFAM" id="SSF46689">
    <property type="entry name" value="Homeodomain-like"/>
    <property type="match status" value="1"/>
</dbReference>
<dbReference type="Gene3D" id="1.10.10.60">
    <property type="entry name" value="Homeodomain-like"/>
    <property type="match status" value="1"/>
</dbReference>
<dbReference type="Pfam" id="PF02954">
    <property type="entry name" value="HTH_8"/>
    <property type="match status" value="1"/>
</dbReference>
<sequence length="665" mass="72027">MRADVHHAATAIAPREAAWLTPSIQKSHERSQTFGLSASMRPDYDVLPAAELALKLEQSRILCAHATPVMETLHDQIVNTQSMIVLTDAEGLILHSIGDDDFLRRAEKVALRPGANWAEERQGTNAIGTAIAECSPTVVHGEQHYLAANRFLTCSSVPILDPYGDLIGVLDVTGDHHSYHQHTMALAKMSVQMIENHLFTSTFRETLQIAFHGRPEFLGTLMEGIVAFTCDGRFLSANRSAQFQLGMPLAALRAHTLSSLFGLTSAQLIDRLRTSRDRHLSLNLNSGAVICAHVEFRRATLADEGLLPQAYGAAKPVLRADPPPAAVDADKLSKLSYLDTGDPQIAAVIAKVRKVLGKDIPILITGETGTGKELLAQAIHNDSPRRSGAFVAVNCASIPESLIESELFGYEEGAFTGARRKGATGKLLQANGGTLFLDEIGDMPYPLQVRLLRVLQERLVNPLGSTKSIPVDIAIICATHRDLREMIAQNRFREDLYYRLNGLVVKLPPLRERTDLAAVIRKMLQSASLDEADGPPLSVASDVMTLFEQCAWPGNFRQLGNLLRTAAVMVDEDSEIRREHLPDDFFDDLRSAAGPAAGTAEAAPLQGGRLQDVTACAIAAAVAQHRGNVSAAARALGVSRNTIYRKLPALAGADDGVDEFGKQPD</sequence>
<proteinExistence type="predicted"/>
<organism evidence="7 8">
    <name type="scientific">Paraburkholderia lacunae</name>
    <dbReference type="NCBI Taxonomy" id="2211104"/>
    <lineage>
        <taxon>Bacteria</taxon>
        <taxon>Pseudomonadati</taxon>
        <taxon>Pseudomonadota</taxon>
        <taxon>Betaproteobacteria</taxon>
        <taxon>Burkholderiales</taxon>
        <taxon>Burkholderiaceae</taxon>
        <taxon>Paraburkholderia</taxon>
    </lineage>
</organism>
<dbReference type="GO" id="GO:0005524">
    <property type="term" value="F:ATP binding"/>
    <property type="evidence" value="ECO:0007669"/>
    <property type="project" value="UniProtKB-KW"/>
</dbReference>
<dbReference type="SUPFAM" id="SSF55781">
    <property type="entry name" value="GAF domain-like"/>
    <property type="match status" value="1"/>
</dbReference>
<keyword evidence="5" id="KW-0804">Transcription</keyword>